<sequence>MSNIAGQDWFSKPALQRILALLNADGGEARIVGGAVRNALMGMPVGDIDMATTLPPQDVVERAREAGIKAVPTGIEHGTVTLVLDGEGFEVTTLRRDVETDGRHAQVAFGTDWTEDAERRDLTINALYADTSGDVIDLVDGLADIETRNIRFIGDAHQRIAEDYLRILRFFRFFAHYGSGRPDADGLRASARAKDKISTLSAERVWSEMKKLLAADDPSRALLWMRQSGVLAQVLPETEKWGIDAIHGLVTAEQALSWKPDALMRISAIVPTDAERVSAMTSRLRMSKAEAKRLAQWASAPAVDPAITDAAFDRLLYRQGVEGVVMRLKLALAAARAYVSTGDAAMQKIARFSNLLSRAQKFEKPNFPLTGADVLSAGVTPGPKVGEILGELEEKWIEFNFSLDRAALTARLETLLKNQA</sequence>
<evidence type="ECO:0000259" key="10">
    <source>
        <dbReference type="Pfam" id="PF12627"/>
    </source>
</evidence>
<evidence type="ECO:0000256" key="8">
    <source>
        <dbReference type="RuleBase" id="RU003953"/>
    </source>
</evidence>
<comment type="caution">
    <text evidence="11">The sequence shown here is derived from an EMBL/GenBank/DDBJ whole genome shotgun (WGS) entry which is preliminary data.</text>
</comment>
<dbReference type="InterPro" id="IPR032828">
    <property type="entry name" value="PolyA_RNA-bd"/>
</dbReference>
<dbReference type="InterPro" id="IPR002646">
    <property type="entry name" value="PolA_pol_head_dom"/>
</dbReference>
<keyword evidence="2 8" id="KW-0808">Transferase</keyword>
<dbReference type="InterPro" id="IPR050264">
    <property type="entry name" value="Bact_CCA-adding_enz_type3_sf"/>
</dbReference>
<evidence type="ECO:0000256" key="5">
    <source>
        <dbReference type="ARBA" id="ARBA00022723"/>
    </source>
</evidence>
<dbReference type="STRING" id="2052828.ATO67_04460"/>
<dbReference type="Pfam" id="PF12627">
    <property type="entry name" value="PolyA_pol_RNAbd"/>
    <property type="match status" value="1"/>
</dbReference>
<comment type="similarity">
    <text evidence="8">Belongs to the tRNA nucleotidyltransferase/poly(A) polymerase family.</text>
</comment>
<keyword evidence="6" id="KW-0547">Nucleotide-binding</keyword>
<dbReference type="Pfam" id="PF01743">
    <property type="entry name" value="PolyA_pol"/>
    <property type="match status" value="1"/>
</dbReference>
<evidence type="ECO:0000256" key="4">
    <source>
        <dbReference type="ARBA" id="ARBA00022695"/>
    </source>
</evidence>
<dbReference type="GO" id="GO:0016779">
    <property type="term" value="F:nucleotidyltransferase activity"/>
    <property type="evidence" value="ECO:0007669"/>
    <property type="project" value="UniProtKB-KW"/>
</dbReference>
<dbReference type="RefSeq" id="WP_067644941.1">
    <property type="nucleotide sequence ID" value="NZ_KQ961024.1"/>
</dbReference>
<reference evidence="11 12" key="1">
    <citation type="submission" date="2015-11" db="EMBL/GenBank/DDBJ databases">
        <title>Draft genome sequence of Agrobacterium sp. R89-1.</title>
        <authorList>
            <person name="Zahradnik J."/>
            <person name="Kyslikova E."/>
            <person name="Palyzova A."/>
            <person name="Kyslik P."/>
        </authorList>
    </citation>
    <scope>NUCLEOTIDE SEQUENCE [LARGE SCALE GENOMIC DNA]</scope>
    <source>
        <strain evidence="11 12">R89-1</strain>
    </source>
</reference>
<feature type="domain" description="Poly A polymerase head" evidence="9">
    <location>
        <begin position="29"/>
        <end position="151"/>
    </location>
</feature>
<dbReference type="SUPFAM" id="SSF81891">
    <property type="entry name" value="Poly A polymerase C-terminal region-like"/>
    <property type="match status" value="1"/>
</dbReference>
<dbReference type="EMBL" id="LNUW01000028">
    <property type="protein sequence ID" value="KXG85883.1"/>
    <property type="molecule type" value="Genomic_DNA"/>
</dbReference>
<evidence type="ECO:0000256" key="7">
    <source>
        <dbReference type="ARBA" id="ARBA00022842"/>
    </source>
</evidence>
<dbReference type="GO" id="GO:0000049">
    <property type="term" value="F:tRNA binding"/>
    <property type="evidence" value="ECO:0007669"/>
    <property type="project" value="TreeGrafter"/>
</dbReference>
<keyword evidence="5" id="KW-0479">Metal-binding</keyword>
<evidence type="ECO:0000313" key="11">
    <source>
        <dbReference type="EMBL" id="KXG85883.1"/>
    </source>
</evidence>
<evidence type="ECO:0000256" key="6">
    <source>
        <dbReference type="ARBA" id="ARBA00022741"/>
    </source>
</evidence>
<organism evidence="11 12">
    <name type="scientific">Agrobacterium bohemicum</name>
    <dbReference type="NCBI Taxonomy" id="2052828"/>
    <lineage>
        <taxon>Bacteria</taxon>
        <taxon>Pseudomonadati</taxon>
        <taxon>Pseudomonadota</taxon>
        <taxon>Alphaproteobacteria</taxon>
        <taxon>Hyphomicrobiales</taxon>
        <taxon>Rhizobiaceae</taxon>
        <taxon>Rhizobium/Agrobacterium group</taxon>
        <taxon>Agrobacterium</taxon>
    </lineage>
</organism>
<evidence type="ECO:0000256" key="3">
    <source>
        <dbReference type="ARBA" id="ARBA00022694"/>
    </source>
</evidence>
<dbReference type="SUPFAM" id="SSF81301">
    <property type="entry name" value="Nucleotidyltransferase"/>
    <property type="match status" value="1"/>
</dbReference>
<proteinExistence type="inferred from homology"/>
<dbReference type="InterPro" id="IPR043519">
    <property type="entry name" value="NT_sf"/>
</dbReference>
<evidence type="ECO:0000256" key="1">
    <source>
        <dbReference type="ARBA" id="ARBA00001946"/>
    </source>
</evidence>
<dbReference type="Gene3D" id="1.10.3090.10">
    <property type="entry name" value="cca-adding enzyme, domain 2"/>
    <property type="match status" value="1"/>
</dbReference>
<keyword evidence="7" id="KW-0460">Magnesium</keyword>
<accession>A0A135P383</accession>
<evidence type="ECO:0000259" key="9">
    <source>
        <dbReference type="Pfam" id="PF01743"/>
    </source>
</evidence>
<name>A0A135P383_9HYPH</name>
<dbReference type="GO" id="GO:0000166">
    <property type="term" value="F:nucleotide binding"/>
    <property type="evidence" value="ECO:0007669"/>
    <property type="project" value="UniProtKB-KW"/>
</dbReference>
<dbReference type="Gene3D" id="3.30.460.10">
    <property type="entry name" value="Beta Polymerase, domain 2"/>
    <property type="match status" value="1"/>
</dbReference>
<dbReference type="CDD" id="cd05398">
    <property type="entry name" value="NT_ClassII-CCAase"/>
    <property type="match status" value="1"/>
</dbReference>
<protein>
    <submittedName>
        <fullName evidence="11">Poly(A) polymerase</fullName>
    </submittedName>
</protein>
<dbReference type="GO" id="GO:0008033">
    <property type="term" value="P:tRNA processing"/>
    <property type="evidence" value="ECO:0007669"/>
    <property type="project" value="UniProtKB-KW"/>
</dbReference>
<comment type="cofactor">
    <cofactor evidence="1">
        <name>Mg(2+)</name>
        <dbReference type="ChEBI" id="CHEBI:18420"/>
    </cofactor>
</comment>
<dbReference type="AlphaFoldDB" id="A0A135P383"/>
<dbReference type="PANTHER" id="PTHR46173:SF1">
    <property type="entry name" value="CCA TRNA NUCLEOTIDYLTRANSFERASE 1, MITOCHONDRIAL"/>
    <property type="match status" value="1"/>
</dbReference>
<feature type="domain" description="tRNA nucleotidyltransferase/poly(A) polymerase RNA and SrmB- binding" evidence="10">
    <location>
        <begin position="189"/>
        <end position="240"/>
    </location>
</feature>
<keyword evidence="8" id="KW-0694">RNA-binding</keyword>
<keyword evidence="3" id="KW-0819">tRNA processing</keyword>
<dbReference type="Proteomes" id="UP000070498">
    <property type="component" value="Unassembled WGS sequence"/>
</dbReference>
<evidence type="ECO:0000313" key="12">
    <source>
        <dbReference type="Proteomes" id="UP000070498"/>
    </source>
</evidence>
<keyword evidence="4" id="KW-0548">Nucleotidyltransferase</keyword>
<gene>
    <name evidence="11" type="ORF">ATO67_04460</name>
</gene>
<evidence type="ECO:0000256" key="2">
    <source>
        <dbReference type="ARBA" id="ARBA00022679"/>
    </source>
</evidence>
<keyword evidence="12" id="KW-1185">Reference proteome</keyword>
<dbReference type="PANTHER" id="PTHR46173">
    <property type="entry name" value="CCA TRNA NUCLEOTIDYLTRANSFERASE 1, MITOCHONDRIAL"/>
    <property type="match status" value="1"/>
</dbReference>
<dbReference type="GO" id="GO:0046872">
    <property type="term" value="F:metal ion binding"/>
    <property type="evidence" value="ECO:0007669"/>
    <property type="project" value="UniProtKB-KW"/>
</dbReference>